<dbReference type="Pfam" id="PF05193">
    <property type="entry name" value="Peptidase_M16_C"/>
    <property type="match status" value="1"/>
</dbReference>
<dbReference type="InterPro" id="IPR011249">
    <property type="entry name" value="Metalloenz_LuxS/M16"/>
</dbReference>
<name>D0LGI7_HALO1</name>
<protein>
    <submittedName>
        <fullName evidence="6">Peptidase M16 domain protein</fullName>
    </submittedName>
</protein>
<feature type="domain" description="Peptidase M16 N-terminal" evidence="4">
    <location>
        <begin position="87"/>
        <end position="220"/>
    </location>
</feature>
<evidence type="ECO:0000259" key="4">
    <source>
        <dbReference type="Pfam" id="PF00675"/>
    </source>
</evidence>
<reference evidence="6 7" key="1">
    <citation type="journal article" date="2010" name="Stand. Genomic Sci.">
        <title>Complete genome sequence of Haliangium ochraceum type strain (SMP-2).</title>
        <authorList>
            <consortium name="US DOE Joint Genome Institute (JGI-PGF)"/>
            <person name="Ivanova N."/>
            <person name="Daum C."/>
            <person name="Lang E."/>
            <person name="Abt B."/>
            <person name="Kopitz M."/>
            <person name="Saunders E."/>
            <person name="Lapidus A."/>
            <person name="Lucas S."/>
            <person name="Glavina Del Rio T."/>
            <person name="Nolan M."/>
            <person name="Tice H."/>
            <person name="Copeland A."/>
            <person name="Cheng J.F."/>
            <person name="Chen F."/>
            <person name="Bruce D."/>
            <person name="Goodwin L."/>
            <person name="Pitluck S."/>
            <person name="Mavromatis K."/>
            <person name="Pati A."/>
            <person name="Mikhailova N."/>
            <person name="Chen A."/>
            <person name="Palaniappan K."/>
            <person name="Land M."/>
            <person name="Hauser L."/>
            <person name="Chang Y.J."/>
            <person name="Jeffries C.D."/>
            <person name="Detter J.C."/>
            <person name="Brettin T."/>
            <person name="Rohde M."/>
            <person name="Goker M."/>
            <person name="Bristow J."/>
            <person name="Markowitz V."/>
            <person name="Eisen J.A."/>
            <person name="Hugenholtz P."/>
            <person name="Kyrpides N.C."/>
            <person name="Klenk H.P."/>
        </authorList>
    </citation>
    <scope>NUCLEOTIDE SEQUENCE [LARGE SCALE GENOMIC DNA]</scope>
    <source>
        <strain evidence="7">DSM 14365 / CIP 107738 / JCM 11303 / AJ 13395 / SMP-2</strain>
    </source>
</reference>
<feature type="chain" id="PRO_5003011336" evidence="3">
    <location>
        <begin position="49"/>
        <end position="482"/>
    </location>
</feature>
<accession>D0LGI7</accession>
<dbReference type="InterPro" id="IPR007863">
    <property type="entry name" value="Peptidase_M16_C"/>
</dbReference>
<keyword evidence="7" id="KW-1185">Reference proteome</keyword>
<dbReference type="PROSITE" id="PS51318">
    <property type="entry name" value="TAT"/>
    <property type="match status" value="1"/>
</dbReference>
<dbReference type="InterPro" id="IPR006311">
    <property type="entry name" value="TAT_signal"/>
</dbReference>
<evidence type="ECO:0000256" key="1">
    <source>
        <dbReference type="ARBA" id="ARBA00007261"/>
    </source>
</evidence>
<dbReference type="Proteomes" id="UP000001880">
    <property type="component" value="Chromosome"/>
</dbReference>
<feature type="domain" description="Peptidase M16 C-terminal" evidence="5">
    <location>
        <begin position="235"/>
        <end position="411"/>
    </location>
</feature>
<dbReference type="PANTHER" id="PTHR11851">
    <property type="entry name" value="METALLOPROTEASE"/>
    <property type="match status" value="1"/>
</dbReference>
<sequence length="482" mass="52202">MTMPDSMTNGSGRARRRIPGPALPRRALLAAALALALTATALALPAQAQPAARAGAQASAESQLALPALDTWQLDNGMQVAFLRIADAPVLSVQVWYHVGSKDEPRDRRGLAHMFEHMMFKGTENLRSEEHARFIDSLGGYTNAVTSEDATRYINVIPKQYLDFVCQLESERMRKLLFRDSMIRTEREVVKEEVRQQENNPLTVGLLRFLATAYTKHPYAWTAGGTIADLDAASTADLKRFYDTYYVPNNAMLVVVGDASADAVKAAAERWFAPIPRGQEPPRPADDATEPKQTSKRREVVAPGQVGVLLAGYHVPSASDDDSYPLQVASLVLGAGESSRLTQRLVRGDELAVQAGALLLAREHPGMLWTFAIFLSPGAADDIESALAAEVARLASEGPSADELRKAKHQLQAGLAFSLENVAGLAEQIGMSWILSGDPGRWRNDLARYRAVTADEVKRAAAAYLVDSNLTVVVVPPAGAPQ</sequence>
<dbReference type="EMBL" id="CP001804">
    <property type="protein sequence ID" value="ACY12733.1"/>
    <property type="molecule type" value="Genomic_DNA"/>
</dbReference>
<comment type="similarity">
    <text evidence="1">Belongs to the peptidase M16 family.</text>
</comment>
<dbReference type="GO" id="GO:0046872">
    <property type="term" value="F:metal ion binding"/>
    <property type="evidence" value="ECO:0007669"/>
    <property type="project" value="InterPro"/>
</dbReference>
<feature type="region of interest" description="Disordered" evidence="2">
    <location>
        <begin position="273"/>
        <end position="298"/>
    </location>
</feature>
<evidence type="ECO:0000313" key="7">
    <source>
        <dbReference type="Proteomes" id="UP000001880"/>
    </source>
</evidence>
<evidence type="ECO:0000256" key="3">
    <source>
        <dbReference type="SAM" id="SignalP"/>
    </source>
</evidence>
<dbReference type="InterPro" id="IPR050361">
    <property type="entry name" value="MPP/UQCRC_Complex"/>
</dbReference>
<keyword evidence="3" id="KW-0732">Signal</keyword>
<dbReference type="Gene3D" id="3.30.830.10">
    <property type="entry name" value="Metalloenzyme, LuxS/M16 peptidase-like"/>
    <property type="match status" value="2"/>
</dbReference>
<evidence type="ECO:0000256" key="2">
    <source>
        <dbReference type="SAM" id="MobiDB-lite"/>
    </source>
</evidence>
<feature type="signal peptide" evidence="3">
    <location>
        <begin position="1"/>
        <end position="48"/>
    </location>
</feature>
<dbReference type="RefSeq" id="WP_012825360.1">
    <property type="nucleotide sequence ID" value="NC_013440.1"/>
</dbReference>
<dbReference type="OrthoDB" id="9811314at2"/>
<dbReference type="eggNOG" id="COG0612">
    <property type="taxonomic scope" value="Bacteria"/>
</dbReference>
<dbReference type="HOGENOM" id="CLU_009902_1_1_7"/>
<gene>
    <name evidence="6" type="ordered locus">Hoch_0092</name>
</gene>
<dbReference type="SUPFAM" id="SSF63411">
    <property type="entry name" value="LuxS/MPP-like metallohydrolase"/>
    <property type="match status" value="2"/>
</dbReference>
<proteinExistence type="inferred from homology"/>
<dbReference type="Pfam" id="PF00675">
    <property type="entry name" value="Peptidase_M16"/>
    <property type="match status" value="1"/>
</dbReference>
<evidence type="ECO:0000313" key="6">
    <source>
        <dbReference type="EMBL" id="ACY12733.1"/>
    </source>
</evidence>
<organism evidence="6 7">
    <name type="scientific">Haliangium ochraceum (strain DSM 14365 / JCM 11303 / SMP-2)</name>
    <dbReference type="NCBI Taxonomy" id="502025"/>
    <lineage>
        <taxon>Bacteria</taxon>
        <taxon>Pseudomonadati</taxon>
        <taxon>Myxococcota</taxon>
        <taxon>Polyangia</taxon>
        <taxon>Haliangiales</taxon>
        <taxon>Kofleriaceae</taxon>
        <taxon>Haliangium</taxon>
    </lineage>
</organism>
<dbReference type="KEGG" id="hoh:Hoch_0092"/>
<dbReference type="AlphaFoldDB" id="D0LGI7"/>
<dbReference type="PANTHER" id="PTHR11851:SF49">
    <property type="entry name" value="MITOCHONDRIAL-PROCESSING PEPTIDASE SUBUNIT ALPHA"/>
    <property type="match status" value="1"/>
</dbReference>
<dbReference type="InterPro" id="IPR011765">
    <property type="entry name" value="Pept_M16_N"/>
</dbReference>
<dbReference type="STRING" id="502025.Hoch_0092"/>
<evidence type="ECO:0000259" key="5">
    <source>
        <dbReference type="Pfam" id="PF05193"/>
    </source>
</evidence>